<gene>
    <name evidence="2" type="ORF">GOODEAATRI_027672</name>
</gene>
<name>A0ABV0PSB4_9TELE</name>
<comment type="caution">
    <text evidence="2">The sequence shown here is derived from an EMBL/GenBank/DDBJ whole genome shotgun (WGS) entry which is preliminary data.</text>
</comment>
<protein>
    <submittedName>
        <fullName evidence="2">Uncharacterized protein</fullName>
    </submittedName>
</protein>
<evidence type="ECO:0000313" key="2">
    <source>
        <dbReference type="EMBL" id="MEQ2186359.1"/>
    </source>
</evidence>
<evidence type="ECO:0000313" key="3">
    <source>
        <dbReference type="Proteomes" id="UP001476798"/>
    </source>
</evidence>
<feature type="region of interest" description="Disordered" evidence="1">
    <location>
        <begin position="1"/>
        <end position="64"/>
    </location>
</feature>
<sequence>VQQKGVEPRPQLRGRHPGRWPMPLPAAPRPQGDSVADPEAAEQPEILHRLLDPEQTPNSGTHVH</sequence>
<keyword evidence="3" id="KW-1185">Reference proteome</keyword>
<evidence type="ECO:0000256" key="1">
    <source>
        <dbReference type="SAM" id="MobiDB-lite"/>
    </source>
</evidence>
<dbReference type="EMBL" id="JAHRIO010083628">
    <property type="protein sequence ID" value="MEQ2186359.1"/>
    <property type="molecule type" value="Genomic_DNA"/>
</dbReference>
<feature type="compositionally biased region" description="Polar residues" evidence="1">
    <location>
        <begin position="55"/>
        <end position="64"/>
    </location>
</feature>
<proteinExistence type="predicted"/>
<reference evidence="2 3" key="1">
    <citation type="submission" date="2021-06" db="EMBL/GenBank/DDBJ databases">
        <authorList>
            <person name="Palmer J.M."/>
        </authorList>
    </citation>
    <scope>NUCLEOTIDE SEQUENCE [LARGE SCALE GENOMIC DNA]</scope>
    <source>
        <strain evidence="2 3">GA_2019</strain>
        <tissue evidence="2">Muscle</tissue>
    </source>
</reference>
<organism evidence="2 3">
    <name type="scientific">Goodea atripinnis</name>
    <dbReference type="NCBI Taxonomy" id="208336"/>
    <lineage>
        <taxon>Eukaryota</taxon>
        <taxon>Metazoa</taxon>
        <taxon>Chordata</taxon>
        <taxon>Craniata</taxon>
        <taxon>Vertebrata</taxon>
        <taxon>Euteleostomi</taxon>
        <taxon>Actinopterygii</taxon>
        <taxon>Neopterygii</taxon>
        <taxon>Teleostei</taxon>
        <taxon>Neoteleostei</taxon>
        <taxon>Acanthomorphata</taxon>
        <taxon>Ovalentaria</taxon>
        <taxon>Atherinomorphae</taxon>
        <taxon>Cyprinodontiformes</taxon>
        <taxon>Goodeidae</taxon>
        <taxon>Goodea</taxon>
    </lineage>
</organism>
<accession>A0ABV0PSB4</accession>
<dbReference type="Proteomes" id="UP001476798">
    <property type="component" value="Unassembled WGS sequence"/>
</dbReference>
<feature type="non-terminal residue" evidence="2">
    <location>
        <position position="1"/>
    </location>
</feature>